<dbReference type="EnsemblMetazoa" id="Aqu2.1.03361_001">
    <property type="protein sequence ID" value="Aqu2.1.03361_001"/>
    <property type="gene ID" value="Aqu2.1.03361"/>
</dbReference>
<name>A0A1X7SMQ2_AMPQE</name>
<feature type="region of interest" description="Disordered" evidence="1">
    <location>
        <begin position="1"/>
        <end position="20"/>
    </location>
</feature>
<organism evidence="2">
    <name type="scientific">Amphimedon queenslandica</name>
    <name type="common">Sponge</name>
    <dbReference type="NCBI Taxonomy" id="400682"/>
    <lineage>
        <taxon>Eukaryota</taxon>
        <taxon>Metazoa</taxon>
        <taxon>Porifera</taxon>
        <taxon>Demospongiae</taxon>
        <taxon>Heteroscleromorpha</taxon>
        <taxon>Haplosclerida</taxon>
        <taxon>Niphatidae</taxon>
        <taxon>Amphimedon</taxon>
    </lineage>
</organism>
<dbReference type="AlphaFoldDB" id="A0A1X7SMQ2"/>
<reference evidence="2" key="1">
    <citation type="submission" date="2017-05" db="UniProtKB">
        <authorList>
            <consortium name="EnsemblMetazoa"/>
        </authorList>
    </citation>
    <scope>IDENTIFICATION</scope>
</reference>
<sequence length="189" mass="21713">MEVERLTIENEENEKKREHERLKYVSEAKEREKDRELERFKIQSQERIAIEKCKSKEKVAKEEAAKAKEEANAKKEVNKTLDKLNTAKNPRAALMVIGGRTRRDDGYNPAEASRRGVNITQEDNSLSSQSSLSSQNSDGIVSINARENAPDDPFLYNEAQNQKWTRVHERQVLYIGVIFGTALHEYGIH</sequence>
<evidence type="ECO:0000256" key="1">
    <source>
        <dbReference type="SAM" id="MobiDB-lite"/>
    </source>
</evidence>
<evidence type="ECO:0000313" key="2">
    <source>
        <dbReference type="EnsemblMetazoa" id="Aqu2.1.03361_001"/>
    </source>
</evidence>
<accession>A0A1X7SMQ2</accession>
<dbReference type="InParanoid" id="A0A1X7SMQ2"/>
<feature type="region of interest" description="Disordered" evidence="1">
    <location>
        <begin position="93"/>
        <end position="138"/>
    </location>
</feature>
<protein>
    <submittedName>
        <fullName evidence="2">Uncharacterized protein</fullName>
    </submittedName>
</protein>
<feature type="compositionally biased region" description="Low complexity" evidence="1">
    <location>
        <begin position="124"/>
        <end position="137"/>
    </location>
</feature>
<proteinExistence type="predicted"/>